<keyword evidence="8 11" id="KW-1133">Transmembrane helix</keyword>
<dbReference type="PANTHER" id="PTHR46957">
    <property type="entry name" value="CYTOKINE RECEPTOR"/>
    <property type="match status" value="1"/>
</dbReference>
<evidence type="ECO:0000313" key="16">
    <source>
        <dbReference type="RefSeq" id="XP_013772260.1"/>
    </source>
</evidence>
<feature type="domain" description="Fibronectin type-III" evidence="14">
    <location>
        <begin position="939"/>
        <end position="1038"/>
    </location>
</feature>
<dbReference type="InterPro" id="IPR029021">
    <property type="entry name" value="Prot-tyrosine_phosphatase-like"/>
</dbReference>
<dbReference type="InterPro" id="IPR036116">
    <property type="entry name" value="FN3_sf"/>
</dbReference>
<organism evidence="15 16">
    <name type="scientific">Limulus polyphemus</name>
    <name type="common">Atlantic horseshoe crab</name>
    <dbReference type="NCBI Taxonomy" id="6850"/>
    <lineage>
        <taxon>Eukaryota</taxon>
        <taxon>Metazoa</taxon>
        <taxon>Ecdysozoa</taxon>
        <taxon>Arthropoda</taxon>
        <taxon>Chelicerata</taxon>
        <taxon>Merostomata</taxon>
        <taxon>Xiphosura</taxon>
        <taxon>Limulidae</taxon>
        <taxon>Limulus</taxon>
    </lineage>
</organism>
<dbReference type="SMART" id="SM00194">
    <property type="entry name" value="PTPc"/>
    <property type="match status" value="1"/>
</dbReference>
<gene>
    <name evidence="16" type="primary">LOC106457395</name>
</gene>
<comment type="subcellular location">
    <subcellularLocation>
        <location evidence="1">Membrane</location>
        <topology evidence="1">Single-pass type I membrane protein</topology>
    </subcellularLocation>
</comment>
<keyword evidence="3 11" id="KW-0812">Transmembrane</keyword>
<dbReference type="SUPFAM" id="SSF52799">
    <property type="entry name" value="(Phosphotyrosine protein) phosphatases II"/>
    <property type="match status" value="1"/>
</dbReference>
<evidence type="ECO:0000256" key="11">
    <source>
        <dbReference type="SAM" id="Phobius"/>
    </source>
</evidence>
<dbReference type="EC" id="3.1.3.48" evidence="2"/>
<evidence type="ECO:0000259" key="14">
    <source>
        <dbReference type="PROSITE" id="PS50853"/>
    </source>
</evidence>
<evidence type="ECO:0000256" key="4">
    <source>
        <dbReference type="ARBA" id="ARBA00022729"/>
    </source>
</evidence>
<evidence type="ECO:0000259" key="13">
    <source>
        <dbReference type="PROSITE" id="PS50056"/>
    </source>
</evidence>
<dbReference type="InterPro" id="IPR016130">
    <property type="entry name" value="Tyr_Pase_AS"/>
</dbReference>
<feature type="domain" description="Fibronectin type-III" evidence="14">
    <location>
        <begin position="570"/>
        <end position="659"/>
    </location>
</feature>
<dbReference type="PROSITE" id="PS50055">
    <property type="entry name" value="TYR_PHOSPHATASE_PTP"/>
    <property type="match status" value="1"/>
</dbReference>
<evidence type="ECO:0000256" key="6">
    <source>
        <dbReference type="ARBA" id="ARBA00022801"/>
    </source>
</evidence>
<dbReference type="InterPro" id="IPR050713">
    <property type="entry name" value="RTP_Phos/Ushers"/>
</dbReference>
<sequence>METASHEHSVVSKVTVIVICGLLFTKLCVTVEIDLAFPSDVGELEDGLFRLDYLPPHGYPSPNFTFIAEAANSIVIADALPGKDYTFYLYYTNTSLTNWLIWTATLATVPDPPTNLSVKPFSSKIVNLFWDPPARGGYTEYQLTIIPLSEEDDSQIRSIELDKNPIPFRLQDLTPGGTYEIQLYSLFKNQKSSLFVAANFTTTPNTPVRFIVWFRNETTLLVLWQPPYPSGIFSQYRVSIKPEDSDQSVVYVDKEGEPPGPAQAAFNELVPGRAYNISVQTVSGKQVSSPTVAEYRTVPLPPTNVTFDRRTVTSYSVDVLWSPPTSLSEFDRYQVSIGLKKSIRLVVNKEEERVASFAEGLEPGQTYEVDVKTASGSVASWPVEGIVTTRPLPVIGLNTTLRKPGEIIVEWQPSNKSIQDSFLVEYQETEDFNSNKYVEVIQETRYHINDLLPGRNYSISVVAVSKDVHSHPNLVHQITRPSSPVIETVESHSSGYNISWKSDVTSHQDAYIVIFIRNDTGQEEEETTNNHWLVLSNLYPGAIYEIKVYALSYGLKSKPHSYFQTVYPKPPERLQIVKVSNSTMLLTWETPSNSLVEYYTVRYRPISSKFWREIGIVNTTSSEIHNLVAGERYSVRVTSVSNHVESKKIKEIEQSMYPNSIRRVRPILDSYNVTFQWIAPQGKVDYYVIVYNTVQKPLAQHSQQVPVNDTRQGEIVSVIVGKLKPGELYSFNFFAVSNNLRSKGIGIQTRTMPVIDSVINIVTDEHETQTLGIKYTPTPTRNVVFDRYRFQLSDLTVTAQEKFHNDTNRLVIFNNLLPGHLYNITIWTVSGGVFSMPIYRQARLYPESIKQINATFITETEIILTWDEPFGDKDVYEVQYLDHKGILQQNITQVEEILYTHLRPHHNYTFVVTVISGYGTSTVHRSLPLSKTLKTLESVPGKVHLFKAIDIRPSSITFQWSLPSNDHNGVLTGFKVNFFSRELKDVHHHTFRPTKTMGTIHNLIPGKTYVFEIQALTQVGPGNKVIHEETMPIWAPPSPPSNIFPTVISHTSTTIQVRYHKNFFANTHGTVTAYTLIVAEDTAKESSSLELPSWADIQIYSTWPPYQVTEPYHPFNDSSVEDFIIGNMDCSSTTRYCNGPLKSGATYRIKLRGYTTTDKFADTVYSPLVQTDPNNTALIAGVLVPLSLLAAVGIILIIIYRHHFRPFVKKTDDIYGKEDAFSINESEIIISRPVKLKDFAEHFKIMSADSEFRFSEEFELLKYVGREKPCSAADLPVNRPKNRFTNILPYDHSRVKLLPTDDEEGSDYINANYIPGYNSPREFIVTQGPLLSTRDDFWRMIWEQNIRVIVMLTRCIEKGREKCDHYWPFDTQSVYYGDIEVTVFNESLYPDWTVSEFQVCKNDQSRIVRHFHFTTWPDFGVPSPPQILIKFVRTFRKCVVQDNRPILVHCSAGVGRSGTFIALDHILQHIQKYDYVDIFGLVHEMRKERVWMVQNEQQYICIHQCLQCVLEGKEDVVEALSRSEIHDNQCFEDDEGIAESGM</sequence>
<dbReference type="CDD" id="cd14548">
    <property type="entry name" value="R3-PTPc"/>
    <property type="match status" value="1"/>
</dbReference>
<dbReference type="InterPro" id="IPR000387">
    <property type="entry name" value="Tyr_Pase_dom"/>
</dbReference>
<dbReference type="Pfam" id="PF00102">
    <property type="entry name" value="Y_phosphatase"/>
    <property type="match status" value="1"/>
</dbReference>
<dbReference type="PRINTS" id="PR00700">
    <property type="entry name" value="PRTYPHPHTASE"/>
</dbReference>
<feature type="domain" description="Fibronectin type-III" evidence="14">
    <location>
        <begin position="845"/>
        <end position="935"/>
    </location>
</feature>
<keyword evidence="5" id="KW-0677">Repeat</keyword>
<dbReference type="Gene3D" id="3.90.190.10">
    <property type="entry name" value="Protein tyrosine phosphatase superfamily"/>
    <property type="match status" value="1"/>
</dbReference>
<dbReference type="Proteomes" id="UP000694941">
    <property type="component" value="Unplaced"/>
</dbReference>
<dbReference type="Pfam" id="PF00041">
    <property type="entry name" value="fn3"/>
    <property type="match status" value="8"/>
</dbReference>
<accession>A0ABM1B0G5</accession>
<dbReference type="RefSeq" id="XP_013772260.1">
    <property type="nucleotide sequence ID" value="XM_013916806.2"/>
</dbReference>
<evidence type="ECO:0000256" key="10">
    <source>
        <dbReference type="ARBA" id="ARBA00023180"/>
    </source>
</evidence>
<dbReference type="PROSITE" id="PS00383">
    <property type="entry name" value="TYR_PHOSPHATASE_1"/>
    <property type="match status" value="1"/>
</dbReference>
<feature type="domain" description="Fibronectin type-III" evidence="14">
    <location>
        <begin position="390"/>
        <end position="483"/>
    </location>
</feature>
<dbReference type="Pfam" id="PF18861">
    <property type="entry name" value="PTP_tm"/>
    <property type="match status" value="1"/>
</dbReference>
<reference evidence="16" key="1">
    <citation type="submission" date="2025-08" db="UniProtKB">
        <authorList>
            <consortium name="RefSeq"/>
        </authorList>
    </citation>
    <scope>IDENTIFICATION</scope>
    <source>
        <tissue evidence="16">Muscle</tissue>
    </source>
</reference>
<evidence type="ECO:0000256" key="7">
    <source>
        <dbReference type="ARBA" id="ARBA00022912"/>
    </source>
</evidence>
<evidence type="ECO:0000256" key="9">
    <source>
        <dbReference type="ARBA" id="ARBA00023136"/>
    </source>
</evidence>
<evidence type="ECO:0000256" key="2">
    <source>
        <dbReference type="ARBA" id="ARBA00013064"/>
    </source>
</evidence>
<evidence type="ECO:0000259" key="12">
    <source>
        <dbReference type="PROSITE" id="PS50055"/>
    </source>
</evidence>
<dbReference type="CDD" id="cd00063">
    <property type="entry name" value="FN3"/>
    <property type="match status" value="8"/>
</dbReference>
<protein>
    <recommendedName>
        <fullName evidence="2">protein-tyrosine-phosphatase</fullName>
        <ecNumber evidence="2">3.1.3.48</ecNumber>
    </recommendedName>
</protein>
<keyword evidence="6" id="KW-0378">Hydrolase</keyword>
<feature type="domain" description="Tyrosine-protein phosphatase" evidence="12">
    <location>
        <begin position="1254"/>
        <end position="1509"/>
    </location>
</feature>
<evidence type="ECO:0000313" key="15">
    <source>
        <dbReference type="Proteomes" id="UP000694941"/>
    </source>
</evidence>
<dbReference type="InterPro" id="IPR041201">
    <property type="entry name" value="PTPRJ_TM"/>
</dbReference>
<keyword evidence="9 11" id="KW-0472">Membrane</keyword>
<keyword evidence="15" id="KW-1185">Reference proteome</keyword>
<name>A0ABM1B0G5_LIMPO</name>
<dbReference type="GeneID" id="106457395"/>
<evidence type="ECO:0000256" key="8">
    <source>
        <dbReference type="ARBA" id="ARBA00022989"/>
    </source>
</evidence>
<feature type="domain" description="Tyrosine specific protein phosphatases" evidence="13">
    <location>
        <begin position="1426"/>
        <end position="1500"/>
    </location>
</feature>
<dbReference type="InterPro" id="IPR000242">
    <property type="entry name" value="PTP_cat"/>
</dbReference>
<evidence type="ECO:0000256" key="3">
    <source>
        <dbReference type="ARBA" id="ARBA00022692"/>
    </source>
</evidence>
<dbReference type="PANTHER" id="PTHR46957:SF3">
    <property type="entry name" value="CYTOKINE RECEPTOR"/>
    <property type="match status" value="1"/>
</dbReference>
<proteinExistence type="predicted"/>
<evidence type="ECO:0000256" key="5">
    <source>
        <dbReference type="ARBA" id="ARBA00022737"/>
    </source>
</evidence>
<keyword evidence="10" id="KW-0325">Glycoprotein</keyword>
<evidence type="ECO:0000256" key="1">
    <source>
        <dbReference type="ARBA" id="ARBA00004479"/>
    </source>
</evidence>
<dbReference type="SMART" id="SM00060">
    <property type="entry name" value="FN3"/>
    <property type="match status" value="11"/>
</dbReference>
<feature type="transmembrane region" description="Helical" evidence="11">
    <location>
        <begin position="1177"/>
        <end position="1200"/>
    </location>
</feature>
<dbReference type="InterPro" id="IPR003961">
    <property type="entry name" value="FN3_dom"/>
</dbReference>
<feature type="domain" description="Fibronectin type-III" evidence="14">
    <location>
        <begin position="112"/>
        <end position="200"/>
    </location>
</feature>
<dbReference type="SMART" id="SM00404">
    <property type="entry name" value="PTPc_motif"/>
    <property type="match status" value="1"/>
</dbReference>
<dbReference type="Gene3D" id="2.60.40.10">
    <property type="entry name" value="Immunoglobulins"/>
    <property type="match status" value="9"/>
</dbReference>
<keyword evidence="4" id="KW-0732">Signal</keyword>
<feature type="domain" description="Fibronectin type-III" evidence="14">
    <location>
        <begin position="204"/>
        <end position="301"/>
    </location>
</feature>
<dbReference type="InterPro" id="IPR013783">
    <property type="entry name" value="Ig-like_fold"/>
</dbReference>
<dbReference type="InterPro" id="IPR003595">
    <property type="entry name" value="Tyr_Pase_cat"/>
</dbReference>
<dbReference type="SUPFAM" id="SSF49265">
    <property type="entry name" value="Fibronectin type III"/>
    <property type="match status" value="6"/>
</dbReference>
<dbReference type="PROSITE" id="PS50853">
    <property type="entry name" value="FN3"/>
    <property type="match status" value="6"/>
</dbReference>
<dbReference type="PROSITE" id="PS50056">
    <property type="entry name" value="TYR_PHOSPHATASE_2"/>
    <property type="match status" value="1"/>
</dbReference>
<keyword evidence="7" id="KW-0904">Protein phosphatase</keyword>